<reference evidence="1" key="2">
    <citation type="journal article" date="2021" name="PeerJ">
        <title>Extensive microbial diversity within the chicken gut microbiome revealed by metagenomics and culture.</title>
        <authorList>
            <person name="Gilroy R."/>
            <person name="Ravi A."/>
            <person name="Getino M."/>
            <person name="Pursley I."/>
            <person name="Horton D.L."/>
            <person name="Alikhan N.F."/>
            <person name="Baker D."/>
            <person name="Gharbi K."/>
            <person name="Hall N."/>
            <person name="Watson M."/>
            <person name="Adriaenssens E.M."/>
            <person name="Foster-Nyarko E."/>
            <person name="Jarju S."/>
            <person name="Secka A."/>
            <person name="Antonio M."/>
            <person name="Oren A."/>
            <person name="Chaudhuri R.R."/>
            <person name="La Ragione R."/>
            <person name="Hildebrand F."/>
            <person name="Pallen M.J."/>
        </authorList>
    </citation>
    <scope>NUCLEOTIDE SEQUENCE</scope>
    <source>
        <strain evidence="1">35461</strain>
    </source>
</reference>
<dbReference type="Proteomes" id="UP000886845">
    <property type="component" value="Unassembled WGS sequence"/>
</dbReference>
<organism evidence="1 2">
    <name type="scientific">Candidatus Spyradenecus faecavium</name>
    <dbReference type="NCBI Taxonomy" id="2840947"/>
    <lineage>
        <taxon>Bacteria</taxon>
        <taxon>Pseudomonadati</taxon>
        <taxon>Lentisphaerota</taxon>
        <taxon>Lentisphaeria</taxon>
        <taxon>Lentisphaerales</taxon>
        <taxon>Lentisphaeraceae</taxon>
        <taxon>Lentisphaeraceae incertae sedis</taxon>
        <taxon>Candidatus Spyradenecus</taxon>
    </lineage>
</organism>
<proteinExistence type="predicted"/>
<evidence type="ECO:0000313" key="1">
    <source>
        <dbReference type="EMBL" id="HIV09822.1"/>
    </source>
</evidence>
<evidence type="ECO:0000313" key="2">
    <source>
        <dbReference type="Proteomes" id="UP000886845"/>
    </source>
</evidence>
<protein>
    <submittedName>
        <fullName evidence="1">Uncharacterized protein</fullName>
    </submittedName>
</protein>
<sequence>MNKEDVLFEWIVSDFGLNDGIEAGLAKTPRISYNAAGGINPETGLPKLYDLYEAKGVKEAIPKTSSLRVPGAPPACCPPRP</sequence>
<name>A0A9D1T332_9BACT</name>
<dbReference type="AlphaFoldDB" id="A0A9D1T332"/>
<comment type="caution">
    <text evidence="1">The sequence shown here is derived from an EMBL/GenBank/DDBJ whole genome shotgun (WGS) entry which is preliminary data.</text>
</comment>
<accession>A0A9D1T332</accession>
<reference evidence="1" key="1">
    <citation type="submission" date="2020-10" db="EMBL/GenBank/DDBJ databases">
        <authorList>
            <person name="Gilroy R."/>
        </authorList>
    </citation>
    <scope>NUCLEOTIDE SEQUENCE</scope>
    <source>
        <strain evidence="1">35461</strain>
    </source>
</reference>
<dbReference type="EMBL" id="DVOR01000223">
    <property type="protein sequence ID" value="HIV09822.1"/>
    <property type="molecule type" value="Genomic_DNA"/>
</dbReference>
<gene>
    <name evidence="1" type="ORF">IAC79_06895</name>
</gene>